<dbReference type="EMBL" id="CATOUU010000841">
    <property type="protein sequence ID" value="CAI9953705.1"/>
    <property type="molecule type" value="Genomic_DNA"/>
</dbReference>
<dbReference type="InterPro" id="IPR050227">
    <property type="entry name" value="Rab"/>
</dbReference>
<dbReference type="SUPFAM" id="SSF52540">
    <property type="entry name" value="P-loop containing nucleoside triphosphate hydrolases"/>
    <property type="match status" value="1"/>
</dbReference>
<dbReference type="GO" id="GO:0003924">
    <property type="term" value="F:GTPase activity"/>
    <property type="evidence" value="ECO:0007669"/>
    <property type="project" value="InterPro"/>
</dbReference>
<dbReference type="InterPro" id="IPR001806">
    <property type="entry name" value="Small_GTPase"/>
</dbReference>
<dbReference type="EMBL" id="CAXDID020000064">
    <property type="protein sequence ID" value="CAL6011597.1"/>
    <property type="molecule type" value="Genomic_DNA"/>
</dbReference>
<dbReference type="Pfam" id="PF00071">
    <property type="entry name" value="Ras"/>
    <property type="match status" value="1"/>
</dbReference>
<dbReference type="PANTHER" id="PTHR47977">
    <property type="entry name" value="RAS-RELATED PROTEIN RAB"/>
    <property type="match status" value="1"/>
</dbReference>
<dbReference type="SMART" id="SM00175">
    <property type="entry name" value="RAB"/>
    <property type="match status" value="1"/>
</dbReference>
<dbReference type="InterPro" id="IPR005225">
    <property type="entry name" value="Small_GTP-bd"/>
</dbReference>
<reference evidence="4 6" key="2">
    <citation type="submission" date="2024-07" db="EMBL/GenBank/DDBJ databases">
        <authorList>
            <person name="Akdeniz Z."/>
        </authorList>
    </citation>
    <scope>NUCLEOTIDE SEQUENCE [LARGE SCALE GENOMIC DNA]</scope>
</reference>
<evidence type="ECO:0000313" key="4">
    <source>
        <dbReference type="EMBL" id="CAL6011597.1"/>
    </source>
</evidence>
<keyword evidence="1" id="KW-0547">Nucleotide-binding</keyword>
<proteinExistence type="predicted"/>
<reference evidence="3" key="1">
    <citation type="submission" date="2023-06" db="EMBL/GenBank/DDBJ databases">
        <authorList>
            <person name="Kurt Z."/>
        </authorList>
    </citation>
    <scope>NUCLEOTIDE SEQUENCE</scope>
</reference>
<dbReference type="InterPro" id="IPR027417">
    <property type="entry name" value="P-loop_NTPase"/>
</dbReference>
<evidence type="ECO:0000313" key="5">
    <source>
        <dbReference type="EMBL" id="CAL6048067.1"/>
    </source>
</evidence>
<organism evidence="3">
    <name type="scientific">Hexamita inflata</name>
    <dbReference type="NCBI Taxonomy" id="28002"/>
    <lineage>
        <taxon>Eukaryota</taxon>
        <taxon>Metamonada</taxon>
        <taxon>Diplomonadida</taxon>
        <taxon>Hexamitidae</taxon>
        <taxon>Hexamitinae</taxon>
        <taxon>Hexamita</taxon>
    </lineage>
</organism>
<dbReference type="PRINTS" id="PR00449">
    <property type="entry name" value="RASTRNSFRMNG"/>
</dbReference>
<name>A0AA86QL13_9EUKA</name>
<evidence type="ECO:0000313" key="3">
    <source>
        <dbReference type="EMBL" id="CAI9953705.1"/>
    </source>
</evidence>
<evidence type="ECO:0000256" key="2">
    <source>
        <dbReference type="ARBA" id="ARBA00023134"/>
    </source>
</evidence>
<sequence>MMRNKYALTKVTPTVGAAFTMFQSGNGMFKIWDTAGQERFNSATPIYYRMAQVVVLVVDLHEGKSEVQTAKLVDEVRQTNQSCEIILVGNKIDLGLGIFKKLYSYGRWNCFFLFTM</sequence>
<evidence type="ECO:0000313" key="6">
    <source>
        <dbReference type="Proteomes" id="UP001642409"/>
    </source>
</evidence>
<accession>A0AA86QL13</accession>
<dbReference type="Proteomes" id="UP001642409">
    <property type="component" value="Unassembled WGS sequence"/>
</dbReference>
<evidence type="ECO:0000256" key="1">
    <source>
        <dbReference type="ARBA" id="ARBA00022741"/>
    </source>
</evidence>
<keyword evidence="2" id="KW-0342">GTP-binding</keyword>
<dbReference type="AlphaFoldDB" id="A0AA86QL13"/>
<gene>
    <name evidence="4" type="ORF">HINF_LOCUS22901</name>
    <name evidence="3" type="ORF">HINF_LOCUS41350</name>
    <name evidence="5" type="ORF">HINF_LOCUS42509</name>
</gene>
<protein>
    <submittedName>
        <fullName evidence="3">Rab1a</fullName>
    </submittedName>
</protein>
<dbReference type="PROSITE" id="PS51419">
    <property type="entry name" value="RAB"/>
    <property type="match status" value="1"/>
</dbReference>
<dbReference type="EMBL" id="CAXDID020000174">
    <property type="protein sequence ID" value="CAL6048067.1"/>
    <property type="molecule type" value="Genomic_DNA"/>
</dbReference>
<dbReference type="NCBIfam" id="TIGR00231">
    <property type="entry name" value="small_GTP"/>
    <property type="match status" value="1"/>
</dbReference>
<keyword evidence="6" id="KW-1185">Reference proteome</keyword>
<dbReference type="GO" id="GO:0005525">
    <property type="term" value="F:GTP binding"/>
    <property type="evidence" value="ECO:0007669"/>
    <property type="project" value="UniProtKB-KW"/>
</dbReference>
<dbReference type="Gene3D" id="3.40.50.300">
    <property type="entry name" value="P-loop containing nucleotide triphosphate hydrolases"/>
    <property type="match status" value="1"/>
</dbReference>
<comment type="caution">
    <text evidence="3">The sequence shown here is derived from an EMBL/GenBank/DDBJ whole genome shotgun (WGS) entry which is preliminary data.</text>
</comment>